<evidence type="ECO:0000256" key="10">
    <source>
        <dbReference type="ARBA" id="ARBA00023201"/>
    </source>
</evidence>
<feature type="domain" description="Sodium/calcium exchanger membrane region" evidence="13">
    <location>
        <begin position="120"/>
        <end position="264"/>
    </location>
</feature>
<keyword evidence="2" id="KW-0813">Transport</keyword>
<dbReference type="InterPro" id="IPR051359">
    <property type="entry name" value="CaCA_antiporter"/>
</dbReference>
<feature type="transmembrane region" description="Helical" evidence="12">
    <location>
        <begin position="248"/>
        <end position="271"/>
    </location>
</feature>
<evidence type="ECO:0000256" key="9">
    <source>
        <dbReference type="ARBA" id="ARBA00023136"/>
    </source>
</evidence>
<accession>A0AAD7Q7R7</accession>
<keyword evidence="3" id="KW-0050">Antiport</keyword>
<evidence type="ECO:0000256" key="11">
    <source>
        <dbReference type="ARBA" id="ARBA00038187"/>
    </source>
</evidence>
<feature type="transmembrane region" description="Helical" evidence="12">
    <location>
        <begin position="438"/>
        <end position="457"/>
    </location>
</feature>
<feature type="transmembrane region" description="Helical" evidence="12">
    <location>
        <begin position="580"/>
        <end position="602"/>
    </location>
</feature>
<protein>
    <submittedName>
        <fullName evidence="14">Cation calcium exchanger</fullName>
    </submittedName>
</protein>
<keyword evidence="9 12" id="KW-0472">Membrane</keyword>
<comment type="caution">
    <text evidence="14">The sequence shown here is derived from an EMBL/GenBank/DDBJ whole genome shotgun (WGS) entry which is preliminary data.</text>
</comment>
<evidence type="ECO:0000256" key="6">
    <source>
        <dbReference type="ARBA" id="ARBA00022958"/>
    </source>
</evidence>
<dbReference type="Proteomes" id="UP001163823">
    <property type="component" value="Chromosome 3"/>
</dbReference>
<sequence length="604" mass="66930">MAVFTSISQPKKLSVFLNISFLIFISLFIKTNLYPSINSDNFPDHYSNDLSTPIINHSQFLEGHTLLDDCNNLDKYSDYMSKCLYVKSHVSCRPNGYINYLQVFYCNVGQSPFLGYFLLVLWLFVLFYLLGNTASNYFCSCLENLSKIMKLSPTLAGVTLLSLGNGAPDVFASVVSFTSTRKNGDLGLNEILGGVFFVSSIVIGIISILVSPNQIEVDKASFIRDVLFLIFSLCSLLLIIFIGKINLWGSICFVSIYFIYVCTVSATHFIYRSESKMKENQFAVSPASTSLVHSQEDLAEMGIPLLGYVDDEKVPIILAEKVGFEDKDQKPRISINSNSLKYYCNYWDKFLHILELPLYLPRRLTIPVVSEERWSKPYAVVSVTLAPILLAALFDSRKENMGSRSRLVTCMTAGLIGMVLGNIAYVTTNKCSPPRKCLFLWLIGGFVMTVTWTYIIAQELVSLLVSLGSIIGVSPSTLGLTVLAWGNSLGDFIANSAMAMNGGKDGVQIAIAGCYAGPLFNTLIGLGLPLVLSAWSEYPNWYLIPEDSSLYETLGFLIGGLLWALVVLPKKNMRLDRSLGIGLLSIYICFLFLKMAKAFGLVNL</sequence>
<evidence type="ECO:0000313" key="14">
    <source>
        <dbReference type="EMBL" id="KAJ7976445.1"/>
    </source>
</evidence>
<feature type="transmembrane region" description="Helical" evidence="12">
    <location>
        <begin position="12"/>
        <end position="29"/>
    </location>
</feature>
<feature type="transmembrane region" description="Helical" evidence="12">
    <location>
        <begin position="406"/>
        <end position="426"/>
    </location>
</feature>
<keyword evidence="10" id="KW-0739">Sodium transport</keyword>
<dbReference type="Gene3D" id="1.20.1420.30">
    <property type="entry name" value="NCX, central ion-binding region"/>
    <property type="match status" value="2"/>
</dbReference>
<feature type="transmembrane region" description="Helical" evidence="12">
    <location>
        <begin position="113"/>
        <end position="130"/>
    </location>
</feature>
<comment type="similarity">
    <text evidence="11">Belongs to the Ca(2+):cation antiporter (CaCA) (TC 2.A.19) family. Cation/calcium exchanger (CCX) subfamily.</text>
</comment>
<dbReference type="GO" id="GO:0016020">
    <property type="term" value="C:membrane"/>
    <property type="evidence" value="ECO:0007669"/>
    <property type="project" value="UniProtKB-SubCell"/>
</dbReference>
<gene>
    <name evidence="14" type="ORF">O6P43_006227</name>
</gene>
<evidence type="ECO:0000256" key="4">
    <source>
        <dbReference type="ARBA" id="ARBA00022538"/>
    </source>
</evidence>
<dbReference type="GO" id="GO:0008324">
    <property type="term" value="F:monoatomic cation transmembrane transporter activity"/>
    <property type="evidence" value="ECO:0007669"/>
    <property type="project" value="TreeGrafter"/>
</dbReference>
<feature type="transmembrane region" description="Helical" evidence="12">
    <location>
        <begin position="377"/>
        <end position="394"/>
    </location>
</feature>
<evidence type="ECO:0000256" key="8">
    <source>
        <dbReference type="ARBA" id="ARBA00023053"/>
    </source>
</evidence>
<dbReference type="EMBL" id="JARAOO010000003">
    <property type="protein sequence ID" value="KAJ7976445.1"/>
    <property type="molecule type" value="Genomic_DNA"/>
</dbReference>
<name>A0AAD7Q7R7_QUISA</name>
<evidence type="ECO:0000256" key="3">
    <source>
        <dbReference type="ARBA" id="ARBA00022449"/>
    </source>
</evidence>
<reference evidence="14" key="1">
    <citation type="journal article" date="2023" name="Science">
        <title>Elucidation of the pathway for biosynthesis of saponin adjuvants from the soapbark tree.</title>
        <authorList>
            <person name="Reed J."/>
            <person name="Orme A."/>
            <person name="El-Demerdash A."/>
            <person name="Owen C."/>
            <person name="Martin L.B.B."/>
            <person name="Misra R.C."/>
            <person name="Kikuchi S."/>
            <person name="Rejzek M."/>
            <person name="Martin A.C."/>
            <person name="Harkess A."/>
            <person name="Leebens-Mack J."/>
            <person name="Louveau T."/>
            <person name="Stephenson M.J."/>
            <person name="Osbourn A."/>
        </authorList>
    </citation>
    <scope>NUCLEOTIDE SEQUENCE</scope>
    <source>
        <tissue evidence="14">Leaf</tissue>
    </source>
</reference>
<keyword evidence="5 12" id="KW-0812">Transmembrane</keyword>
<dbReference type="Pfam" id="PF01699">
    <property type="entry name" value="Na_Ca_ex"/>
    <property type="match status" value="2"/>
</dbReference>
<dbReference type="GO" id="GO:0006814">
    <property type="term" value="P:sodium ion transport"/>
    <property type="evidence" value="ECO:0007669"/>
    <property type="project" value="UniProtKB-KW"/>
</dbReference>
<proteinExistence type="inferred from homology"/>
<feature type="transmembrane region" description="Helical" evidence="12">
    <location>
        <begin position="463"/>
        <end position="486"/>
    </location>
</feature>
<keyword evidence="8" id="KW-0915">Sodium</keyword>
<feature type="transmembrane region" description="Helical" evidence="12">
    <location>
        <begin position="222"/>
        <end position="242"/>
    </location>
</feature>
<dbReference type="PANTHER" id="PTHR12266">
    <property type="entry name" value="NA+/CA2+ K+ INDEPENDENT EXCHANGER"/>
    <property type="match status" value="1"/>
</dbReference>
<feature type="transmembrane region" description="Helical" evidence="12">
    <location>
        <begin position="507"/>
        <end position="530"/>
    </location>
</feature>
<evidence type="ECO:0000259" key="13">
    <source>
        <dbReference type="Pfam" id="PF01699"/>
    </source>
</evidence>
<organism evidence="14 15">
    <name type="scientific">Quillaja saponaria</name>
    <name type="common">Soap bark tree</name>
    <dbReference type="NCBI Taxonomy" id="32244"/>
    <lineage>
        <taxon>Eukaryota</taxon>
        <taxon>Viridiplantae</taxon>
        <taxon>Streptophyta</taxon>
        <taxon>Embryophyta</taxon>
        <taxon>Tracheophyta</taxon>
        <taxon>Spermatophyta</taxon>
        <taxon>Magnoliopsida</taxon>
        <taxon>eudicotyledons</taxon>
        <taxon>Gunneridae</taxon>
        <taxon>Pentapetalae</taxon>
        <taxon>rosids</taxon>
        <taxon>fabids</taxon>
        <taxon>Fabales</taxon>
        <taxon>Quillajaceae</taxon>
        <taxon>Quillaja</taxon>
    </lineage>
</organism>
<keyword evidence="6" id="KW-0630">Potassium</keyword>
<feature type="transmembrane region" description="Helical" evidence="12">
    <location>
        <begin position="191"/>
        <end position="210"/>
    </location>
</feature>
<feature type="transmembrane region" description="Helical" evidence="12">
    <location>
        <begin position="550"/>
        <end position="568"/>
    </location>
</feature>
<dbReference type="InterPro" id="IPR004837">
    <property type="entry name" value="NaCa_Exmemb"/>
</dbReference>
<evidence type="ECO:0000313" key="15">
    <source>
        <dbReference type="Proteomes" id="UP001163823"/>
    </source>
</evidence>
<evidence type="ECO:0000256" key="12">
    <source>
        <dbReference type="SAM" id="Phobius"/>
    </source>
</evidence>
<dbReference type="KEGG" id="qsa:O6P43_006227"/>
<evidence type="ECO:0000256" key="7">
    <source>
        <dbReference type="ARBA" id="ARBA00022989"/>
    </source>
</evidence>
<dbReference type="AlphaFoldDB" id="A0AAD7Q7R7"/>
<feature type="domain" description="Sodium/calcium exchanger membrane region" evidence="13">
    <location>
        <begin position="441"/>
        <end position="594"/>
    </location>
</feature>
<keyword evidence="10" id="KW-0406">Ion transport</keyword>
<dbReference type="GO" id="GO:0015297">
    <property type="term" value="F:antiporter activity"/>
    <property type="evidence" value="ECO:0007669"/>
    <property type="project" value="UniProtKB-KW"/>
</dbReference>
<feature type="transmembrane region" description="Helical" evidence="12">
    <location>
        <begin position="151"/>
        <end position="171"/>
    </location>
</feature>
<evidence type="ECO:0000256" key="1">
    <source>
        <dbReference type="ARBA" id="ARBA00004141"/>
    </source>
</evidence>
<dbReference type="GO" id="GO:0006813">
    <property type="term" value="P:potassium ion transport"/>
    <property type="evidence" value="ECO:0007669"/>
    <property type="project" value="UniProtKB-KW"/>
</dbReference>
<dbReference type="InterPro" id="IPR044880">
    <property type="entry name" value="NCX_ion-bd_dom_sf"/>
</dbReference>
<dbReference type="PANTHER" id="PTHR12266:SF24">
    <property type="entry name" value="CATION_CALCIUM EXCHANGER 1"/>
    <property type="match status" value="1"/>
</dbReference>
<evidence type="ECO:0000256" key="5">
    <source>
        <dbReference type="ARBA" id="ARBA00022692"/>
    </source>
</evidence>
<keyword evidence="15" id="KW-1185">Reference proteome</keyword>
<keyword evidence="4" id="KW-0633">Potassium transport</keyword>
<evidence type="ECO:0000256" key="2">
    <source>
        <dbReference type="ARBA" id="ARBA00022448"/>
    </source>
</evidence>
<keyword evidence="7 12" id="KW-1133">Transmembrane helix</keyword>
<comment type="subcellular location">
    <subcellularLocation>
        <location evidence="1">Membrane</location>
        <topology evidence="1">Multi-pass membrane protein</topology>
    </subcellularLocation>
</comment>